<dbReference type="AlphaFoldDB" id="A0A914UQP1"/>
<evidence type="ECO:0000313" key="2">
    <source>
        <dbReference type="WBParaSite" id="PSAMB.scaffold11840size3102.g34438.t1"/>
    </source>
</evidence>
<name>A0A914UQP1_9BILA</name>
<organism evidence="1 2">
    <name type="scientific">Plectus sambesii</name>
    <dbReference type="NCBI Taxonomy" id="2011161"/>
    <lineage>
        <taxon>Eukaryota</taxon>
        <taxon>Metazoa</taxon>
        <taxon>Ecdysozoa</taxon>
        <taxon>Nematoda</taxon>
        <taxon>Chromadorea</taxon>
        <taxon>Plectida</taxon>
        <taxon>Plectina</taxon>
        <taxon>Plectoidea</taxon>
        <taxon>Plectidae</taxon>
        <taxon>Plectus</taxon>
    </lineage>
</organism>
<dbReference type="WBParaSite" id="PSAMB.scaffold11840size3102.g34438.t1">
    <property type="protein sequence ID" value="PSAMB.scaffold11840size3102.g34438.t1"/>
    <property type="gene ID" value="PSAMB.scaffold11840size3102.g34438"/>
</dbReference>
<sequence length="96" mass="11071">MSLCSVVVRRLAAASSPRERAQRIAAAAVILAVVRPCPVKWLLSDGRFLAPSPSLRSRLFQLERFIDYSPHVTHLLFCFIYLWRLFSKFPVRKKEI</sequence>
<reference evidence="2" key="1">
    <citation type="submission" date="2022-11" db="UniProtKB">
        <authorList>
            <consortium name="WormBaseParasite"/>
        </authorList>
    </citation>
    <scope>IDENTIFICATION</scope>
</reference>
<evidence type="ECO:0000313" key="1">
    <source>
        <dbReference type="Proteomes" id="UP000887566"/>
    </source>
</evidence>
<protein>
    <submittedName>
        <fullName evidence="2">Uncharacterized protein</fullName>
    </submittedName>
</protein>
<keyword evidence="1" id="KW-1185">Reference proteome</keyword>
<accession>A0A914UQP1</accession>
<proteinExistence type="predicted"/>
<dbReference type="Proteomes" id="UP000887566">
    <property type="component" value="Unplaced"/>
</dbReference>